<gene>
    <name evidence="1" type="ordered locus">RLO149_c008230</name>
</gene>
<accession>F7ZLJ0</accession>
<proteinExistence type="predicted"/>
<dbReference type="Proteomes" id="UP000001353">
    <property type="component" value="Chromosome"/>
</dbReference>
<dbReference type="EMBL" id="CP002623">
    <property type="protein sequence ID" value="AEI92850.1"/>
    <property type="molecule type" value="Genomic_DNA"/>
</dbReference>
<name>F7ZLJ0_ROSLO</name>
<evidence type="ECO:0000313" key="2">
    <source>
        <dbReference type="Proteomes" id="UP000001353"/>
    </source>
</evidence>
<protein>
    <submittedName>
        <fullName evidence="1">Uncharacterized protein</fullName>
    </submittedName>
</protein>
<organism evidence="1 2">
    <name type="scientific">Roseobacter litoralis (strain ATCC 49566 / DSM 6996 / JCM 21268 / NBRC 15278 / OCh 149)</name>
    <dbReference type="NCBI Taxonomy" id="391595"/>
    <lineage>
        <taxon>Bacteria</taxon>
        <taxon>Pseudomonadati</taxon>
        <taxon>Pseudomonadota</taxon>
        <taxon>Alphaproteobacteria</taxon>
        <taxon>Rhodobacterales</taxon>
        <taxon>Roseobacteraceae</taxon>
        <taxon>Roseobacter</taxon>
    </lineage>
</organism>
<sequence>MAPFPVPSEQLEYRTEAISQFLSEILGGVTLIDRLEDHVIPVVDALAGGR</sequence>
<dbReference type="KEGG" id="rli:RLO149_c008230"/>
<evidence type="ECO:0000313" key="1">
    <source>
        <dbReference type="EMBL" id="AEI92850.1"/>
    </source>
</evidence>
<dbReference type="STRING" id="391595.RLO149_c008230"/>
<reference evidence="1 2" key="1">
    <citation type="journal article" date="2011" name="BMC Genomics">
        <title>Comparative genome analysis and genome-guided physiological analysis of Roseobacter litoralis.</title>
        <authorList>
            <person name="Kalhoefer D."/>
            <person name="Thole S."/>
            <person name="Voget S."/>
            <person name="Lehmann R."/>
            <person name="Liesegang H."/>
            <person name="Wollher A."/>
            <person name="Daniel R."/>
            <person name="Simon M."/>
            <person name="Brinkhoff T."/>
        </authorList>
    </citation>
    <scope>NUCLEOTIDE SEQUENCE [LARGE SCALE GENOMIC DNA]</scope>
    <source>
        <strain evidence="2">ATCC 49566 / DSM 6996 / JCM 21268 / NBRC 15278 / OCh 149</strain>
    </source>
</reference>
<dbReference type="HOGENOM" id="CLU_3122276_0_0_5"/>
<dbReference type="RefSeq" id="WP_013960790.1">
    <property type="nucleotide sequence ID" value="NC_015730.1"/>
</dbReference>
<keyword evidence="2" id="KW-1185">Reference proteome</keyword>
<dbReference type="AlphaFoldDB" id="F7ZLJ0"/>